<reference evidence="2 3" key="1">
    <citation type="submission" date="2022-09" db="EMBL/GenBank/DDBJ databases">
        <title>Enrichment on poylsaccharides allowed isolation of novel metabolic and taxonomic groups of Haloarchaea.</title>
        <authorList>
            <person name="Sorokin D.Y."/>
            <person name="Elcheninov A.G."/>
            <person name="Khizhniak T.V."/>
            <person name="Kolganova T.V."/>
            <person name="Kublanov I.V."/>
        </authorList>
    </citation>
    <scope>NUCLEOTIDE SEQUENCE [LARGE SCALE GENOMIC DNA]</scope>
    <source>
        <strain evidence="2 3">AArc-curdl1</strain>
    </source>
</reference>
<evidence type="ECO:0000313" key="3">
    <source>
        <dbReference type="Proteomes" id="UP001321047"/>
    </source>
</evidence>
<dbReference type="InterPro" id="IPR011604">
    <property type="entry name" value="PDDEXK-like_dom_sf"/>
</dbReference>
<proteinExistence type="predicted"/>
<dbReference type="Pfam" id="PF12705">
    <property type="entry name" value="PDDEXK_1"/>
    <property type="match status" value="1"/>
</dbReference>
<accession>A0AAP3E7V8</accession>
<dbReference type="Proteomes" id="UP001321047">
    <property type="component" value="Unassembled WGS sequence"/>
</dbReference>
<gene>
    <name evidence="2" type="ORF">OB919_11650</name>
</gene>
<evidence type="ECO:0000259" key="1">
    <source>
        <dbReference type="Pfam" id="PF12705"/>
    </source>
</evidence>
<sequence>MAEVDVVEQIENGDIASVVDTISTDRFREWFHERQYRQNIEEGKAYFNGPSPISDPQRHSPSQLLQCHRKITYRQCNAPEESRDPNGIFWIGSRFEEELALPFFKEAVVGDDEYVTNSIWVDFTAKTQAGELQIKGATDPVIVDSDAKPLLLTEIKTKDSVEHVQSPNTHHRAQAHAYMRGLSEKYDRNVSEAVILYGSRKTLDVKAFNVDFDPWFWRESVLGWAEQHSMYRLNEELPPADPEFNWECQFCSFKGRCGRGDTIYEDLGTKGFLPHHEYPKEKANAYLEAHDDGKLTPTLVHRYPELADDAEVHDWRCTRCCETYPYESVTWNGEISEPPQCPRCTDNGETAPLRGDSICPQSSGGV</sequence>
<dbReference type="Gene3D" id="3.90.320.10">
    <property type="match status" value="1"/>
</dbReference>
<dbReference type="AlphaFoldDB" id="A0AAP3E7V8"/>
<dbReference type="EMBL" id="JAOPJZ010000008">
    <property type="protein sequence ID" value="MCU4752634.1"/>
    <property type="molecule type" value="Genomic_DNA"/>
</dbReference>
<dbReference type="InterPro" id="IPR038726">
    <property type="entry name" value="PDDEXK_AddAB-type"/>
</dbReference>
<name>A0AAP3E7V8_9EURY</name>
<protein>
    <submittedName>
        <fullName evidence="2">PD-(D/E)XK nuclease family protein</fullName>
    </submittedName>
</protein>
<organism evidence="2 3">
    <name type="scientific">Natronosalvus hydrolyticus</name>
    <dbReference type="NCBI Taxonomy" id="2979988"/>
    <lineage>
        <taxon>Archaea</taxon>
        <taxon>Methanobacteriati</taxon>
        <taxon>Methanobacteriota</taxon>
        <taxon>Stenosarchaea group</taxon>
        <taxon>Halobacteria</taxon>
        <taxon>Halobacteriales</taxon>
        <taxon>Natrialbaceae</taxon>
        <taxon>Natronosalvus</taxon>
    </lineage>
</organism>
<dbReference type="RefSeq" id="WP_342808964.1">
    <property type="nucleotide sequence ID" value="NZ_JAOPJZ010000008.1"/>
</dbReference>
<comment type="caution">
    <text evidence="2">The sequence shown here is derived from an EMBL/GenBank/DDBJ whole genome shotgun (WGS) entry which is preliminary data.</text>
</comment>
<keyword evidence="3" id="KW-1185">Reference proteome</keyword>
<evidence type="ECO:0000313" key="2">
    <source>
        <dbReference type="EMBL" id="MCU4752634.1"/>
    </source>
</evidence>
<feature type="domain" description="PD-(D/E)XK endonuclease-like" evidence="1">
    <location>
        <begin position="89"/>
        <end position="257"/>
    </location>
</feature>